<dbReference type="InterPro" id="IPR002495">
    <property type="entry name" value="Glyco_trans_8"/>
</dbReference>
<dbReference type="AlphaFoldDB" id="A0A1J8PR26"/>
<dbReference type="SUPFAM" id="SSF53335">
    <property type="entry name" value="S-adenosyl-L-methionine-dependent methyltransferases"/>
    <property type="match status" value="1"/>
</dbReference>
<dbReference type="Proteomes" id="UP000183567">
    <property type="component" value="Unassembled WGS sequence"/>
</dbReference>
<keyword evidence="6" id="KW-1185">Reference proteome</keyword>
<evidence type="ECO:0000256" key="3">
    <source>
        <dbReference type="ARBA" id="ARBA00022679"/>
    </source>
</evidence>
<dbReference type="SUPFAM" id="SSF53448">
    <property type="entry name" value="Nucleotide-diphospho-sugar transferases"/>
    <property type="match status" value="1"/>
</dbReference>
<dbReference type="InterPro" id="IPR050748">
    <property type="entry name" value="Glycosyltrans_8_dom-fam"/>
</dbReference>
<dbReference type="EMBL" id="LVVM01005305">
    <property type="protein sequence ID" value="OJA10959.1"/>
    <property type="molecule type" value="Genomic_DNA"/>
</dbReference>
<dbReference type="GO" id="GO:0046872">
    <property type="term" value="F:metal ion binding"/>
    <property type="evidence" value="ECO:0007669"/>
    <property type="project" value="UniProtKB-KW"/>
</dbReference>
<keyword evidence="2" id="KW-0328">Glycosyltransferase</keyword>
<dbReference type="GO" id="GO:0016757">
    <property type="term" value="F:glycosyltransferase activity"/>
    <property type="evidence" value="ECO:0007669"/>
    <property type="project" value="UniProtKB-KW"/>
</dbReference>
<evidence type="ECO:0008006" key="7">
    <source>
        <dbReference type="Google" id="ProtNLM"/>
    </source>
</evidence>
<dbReference type="PANTHER" id="PTHR13778:SF47">
    <property type="entry name" value="LIPOPOLYSACCHARIDE 1,3-GALACTOSYLTRANSFERASE"/>
    <property type="match status" value="1"/>
</dbReference>
<dbReference type="Gene3D" id="3.90.550.10">
    <property type="entry name" value="Spore Coat Polysaccharide Biosynthesis Protein SpsA, Chain A"/>
    <property type="match status" value="1"/>
</dbReference>
<dbReference type="CDD" id="cd04194">
    <property type="entry name" value="GT8_A4GalT_like"/>
    <property type="match status" value="1"/>
</dbReference>
<evidence type="ECO:0000256" key="1">
    <source>
        <dbReference type="ARBA" id="ARBA00006351"/>
    </source>
</evidence>
<proteinExistence type="inferred from homology"/>
<dbReference type="Gene3D" id="3.40.50.150">
    <property type="entry name" value="Vaccinia Virus protein VP39"/>
    <property type="match status" value="1"/>
</dbReference>
<sequence>MSASTVTNLSISTDEYEFTPTQDWFTSNILSWKSFFPLVTSSEPRILEIGSWEGRSAVFLLTTLCAHGGEIVCVDHFDLEQTPAGRERHRKLKHNLARTGRPSRILPQFSVPALYKLLEEEIARDAGAGFDWVYVDGSHRADDTLLDAELAWRLAREGCIFIFDDYNWPEHPVESVQHPRRGIDAFLALHAGEYEQLSTNPEQYQMVLRKTSEMRIGFLIEKGTHQLTRALGYGIYVVLAVDTSYAIPAAVTIRSAIEKTAGLITIYVIDCGLRVEDKEKIKASLPERHGVTLMFLDLPARSLATELGTVWAKVDMLKILPVERILYLDADMLVRRSLEELWSTDLEGASIAAAVDVAFPMGHDGILRGRYFNAGMLLIDLAKARVRLPELEARVHEMKDARFRDQDVLNVHFAGDWAEVSLSWNAQGLGTYAETGSVGRDAVALEDMKDPGLVHFTGPVHPDLAAVLNPWVQPYTAKPWGYAGAPGHPFNNQWWGMLKKTAWAEWQGSTQYREMCEGEQKRAIQDAIAEFKTRVHHHESDCGQ</sequence>
<dbReference type="Pfam" id="PF13578">
    <property type="entry name" value="Methyltransf_24"/>
    <property type="match status" value="1"/>
</dbReference>
<keyword evidence="3" id="KW-0808">Transferase</keyword>
<accession>A0A1J8PR26</accession>
<dbReference type="STRING" id="180088.A0A1J8PR26"/>
<gene>
    <name evidence="5" type="ORF">AZE42_04648</name>
</gene>
<dbReference type="InterPro" id="IPR029063">
    <property type="entry name" value="SAM-dependent_MTases_sf"/>
</dbReference>
<name>A0A1J8PR26_9AGAM</name>
<comment type="caution">
    <text evidence="5">The sequence shown here is derived from an EMBL/GenBank/DDBJ whole genome shotgun (WGS) entry which is preliminary data.</text>
</comment>
<evidence type="ECO:0000313" key="5">
    <source>
        <dbReference type="EMBL" id="OJA10959.1"/>
    </source>
</evidence>
<dbReference type="PANTHER" id="PTHR13778">
    <property type="entry name" value="GLYCOSYLTRANSFERASE 8 DOMAIN-CONTAINING PROTEIN"/>
    <property type="match status" value="1"/>
</dbReference>
<evidence type="ECO:0000313" key="6">
    <source>
        <dbReference type="Proteomes" id="UP000183567"/>
    </source>
</evidence>
<evidence type="ECO:0000256" key="4">
    <source>
        <dbReference type="ARBA" id="ARBA00022723"/>
    </source>
</evidence>
<evidence type="ECO:0000256" key="2">
    <source>
        <dbReference type="ARBA" id="ARBA00022676"/>
    </source>
</evidence>
<comment type="similarity">
    <text evidence="1">Belongs to the glycosyltransferase 8 family.</text>
</comment>
<dbReference type="OrthoDB" id="2014201at2759"/>
<reference evidence="5 6" key="1">
    <citation type="submission" date="2016-03" db="EMBL/GenBank/DDBJ databases">
        <title>Comparative genomics of the ectomycorrhizal sister species Rhizopogon vinicolor and Rhizopogon vesiculosus (Basidiomycota: Boletales) reveals a divergence of the mating type B locus.</title>
        <authorList>
            <person name="Mujic A.B."/>
            <person name="Kuo A."/>
            <person name="Tritt A."/>
            <person name="Lipzen A."/>
            <person name="Chen C."/>
            <person name="Johnson J."/>
            <person name="Sharma A."/>
            <person name="Barry K."/>
            <person name="Grigoriev I.V."/>
            <person name="Spatafora J.W."/>
        </authorList>
    </citation>
    <scope>NUCLEOTIDE SEQUENCE [LARGE SCALE GENOMIC DNA]</scope>
    <source>
        <strain evidence="5 6">AM-OR11-056</strain>
    </source>
</reference>
<organism evidence="5 6">
    <name type="scientific">Rhizopogon vesiculosus</name>
    <dbReference type="NCBI Taxonomy" id="180088"/>
    <lineage>
        <taxon>Eukaryota</taxon>
        <taxon>Fungi</taxon>
        <taxon>Dikarya</taxon>
        <taxon>Basidiomycota</taxon>
        <taxon>Agaricomycotina</taxon>
        <taxon>Agaricomycetes</taxon>
        <taxon>Agaricomycetidae</taxon>
        <taxon>Boletales</taxon>
        <taxon>Suillineae</taxon>
        <taxon>Rhizopogonaceae</taxon>
        <taxon>Rhizopogon</taxon>
    </lineage>
</organism>
<keyword evidence="4" id="KW-0479">Metal-binding</keyword>
<dbReference type="Pfam" id="PF01501">
    <property type="entry name" value="Glyco_transf_8"/>
    <property type="match status" value="1"/>
</dbReference>
<dbReference type="InterPro" id="IPR029044">
    <property type="entry name" value="Nucleotide-diphossugar_trans"/>
</dbReference>
<protein>
    <recommendedName>
        <fullName evidence="7">Glycosyltransferase family 8 protein</fullName>
    </recommendedName>
</protein>